<gene>
    <name evidence="2" type="ORF">EVAR_34205_1</name>
</gene>
<evidence type="ECO:0000256" key="1">
    <source>
        <dbReference type="SAM" id="MobiDB-lite"/>
    </source>
</evidence>
<keyword evidence="3" id="KW-1185">Reference proteome</keyword>
<name>A0A4C1WKM8_EUMVA</name>
<feature type="region of interest" description="Disordered" evidence="1">
    <location>
        <begin position="32"/>
        <end position="64"/>
    </location>
</feature>
<dbReference type="EMBL" id="BGZK01000570">
    <property type="protein sequence ID" value="GBP50697.1"/>
    <property type="molecule type" value="Genomic_DNA"/>
</dbReference>
<sequence length="180" mass="19133">MRLCVTASGVDYSSRDQLIPWTWITTTPGTRHKSVAGGAGAPAHAVNAHSPPQTPSTRHDDLSTARPLSCHCETYSTRMRTTLPNVTKYSAATCRVTLRHELANVHGVFVRRGAGRGGAVWCSTLLPLPAEHAAGPLPSPALSALACSVTSLPARRVQVQCCVLILHRLLLLTAEGSVII</sequence>
<organism evidence="2 3">
    <name type="scientific">Eumeta variegata</name>
    <name type="common">Bagworm moth</name>
    <name type="synonym">Eumeta japonica</name>
    <dbReference type="NCBI Taxonomy" id="151549"/>
    <lineage>
        <taxon>Eukaryota</taxon>
        <taxon>Metazoa</taxon>
        <taxon>Ecdysozoa</taxon>
        <taxon>Arthropoda</taxon>
        <taxon>Hexapoda</taxon>
        <taxon>Insecta</taxon>
        <taxon>Pterygota</taxon>
        <taxon>Neoptera</taxon>
        <taxon>Endopterygota</taxon>
        <taxon>Lepidoptera</taxon>
        <taxon>Glossata</taxon>
        <taxon>Ditrysia</taxon>
        <taxon>Tineoidea</taxon>
        <taxon>Psychidae</taxon>
        <taxon>Oiketicinae</taxon>
        <taxon>Eumeta</taxon>
    </lineage>
</organism>
<dbReference type="AlphaFoldDB" id="A0A4C1WKM8"/>
<protein>
    <submittedName>
        <fullName evidence="2">Uncharacterized protein</fullName>
    </submittedName>
</protein>
<dbReference type="Proteomes" id="UP000299102">
    <property type="component" value="Unassembled WGS sequence"/>
</dbReference>
<reference evidence="2 3" key="1">
    <citation type="journal article" date="2019" name="Commun. Biol.">
        <title>The bagworm genome reveals a unique fibroin gene that provides high tensile strength.</title>
        <authorList>
            <person name="Kono N."/>
            <person name="Nakamura H."/>
            <person name="Ohtoshi R."/>
            <person name="Tomita M."/>
            <person name="Numata K."/>
            <person name="Arakawa K."/>
        </authorList>
    </citation>
    <scope>NUCLEOTIDE SEQUENCE [LARGE SCALE GENOMIC DNA]</scope>
</reference>
<accession>A0A4C1WKM8</accession>
<evidence type="ECO:0000313" key="2">
    <source>
        <dbReference type="EMBL" id="GBP50697.1"/>
    </source>
</evidence>
<evidence type="ECO:0000313" key="3">
    <source>
        <dbReference type="Proteomes" id="UP000299102"/>
    </source>
</evidence>
<comment type="caution">
    <text evidence="2">The sequence shown here is derived from an EMBL/GenBank/DDBJ whole genome shotgun (WGS) entry which is preliminary data.</text>
</comment>
<proteinExistence type="predicted"/>